<reference evidence="7" key="1">
    <citation type="submission" date="2012-04" db="EMBL/GenBank/DDBJ databases">
        <title>Complete genome sequence of Helicobacter cetorum strain MIT 00-7128.</title>
        <authorList>
            <person name="Kersulyte D."/>
            <person name="Berg D.E."/>
        </authorList>
    </citation>
    <scope>NUCLEOTIDE SEQUENCE [LARGE SCALE GENOMIC DNA]</scope>
    <source>
        <strain evidence="7">MIT 00-7128</strain>
    </source>
</reference>
<evidence type="ECO:0000256" key="1">
    <source>
        <dbReference type="ARBA" id="ARBA00005417"/>
    </source>
</evidence>
<evidence type="ECO:0000313" key="7">
    <source>
        <dbReference type="Proteomes" id="UP000005010"/>
    </source>
</evidence>
<dbReference type="PANTHER" id="PTHR42734">
    <property type="entry name" value="METAL TRANSPORT SYSTEM ATP-BINDING PROTEIN TM_0124-RELATED"/>
    <property type="match status" value="1"/>
</dbReference>
<dbReference type="InterPro" id="IPR027417">
    <property type="entry name" value="P-loop_NTPase"/>
</dbReference>
<dbReference type="PATRIC" id="fig|182217.3.peg.861"/>
<dbReference type="PROSITE" id="PS50893">
    <property type="entry name" value="ABC_TRANSPORTER_2"/>
    <property type="match status" value="1"/>
</dbReference>
<keyword evidence="7" id="KW-1185">Reference proteome</keyword>
<dbReference type="PROSITE" id="PS00211">
    <property type="entry name" value="ABC_TRANSPORTER_1"/>
    <property type="match status" value="1"/>
</dbReference>
<dbReference type="InterPro" id="IPR003439">
    <property type="entry name" value="ABC_transporter-like_ATP-bd"/>
</dbReference>
<accession>I0EMB0</accession>
<sequence>MVLEVKNLSFRYSKKLVLDEVSFNVPKNSITSILAPNGSGKTTLLKCLLGLLKPLEKTEIKACNKDILPLKPYEKAKLIAYIPQEEHYAFNFSVLDFVLMGKATHLSLFATPKAKHIKEATQILERLNLAHLKTQGINDLSGGQRQMVLLARSLLQRTPLLLLDEPTSALDLKNQALFFNAIKDEMKKRELSVLVNIHDPNLVARYSTHVVMIKNQKLFLQNKTKEAMTSSNLSTLYDTPLEAIWHNDKLVVCAL</sequence>
<dbReference type="SMART" id="SM00382">
    <property type="entry name" value="AAA"/>
    <property type="match status" value="1"/>
</dbReference>
<dbReference type="CDD" id="cd03214">
    <property type="entry name" value="ABC_Iron-Siderophores_B12_Hemin"/>
    <property type="match status" value="1"/>
</dbReference>
<dbReference type="EMBL" id="CP003479">
    <property type="protein sequence ID" value="AFI04079.1"/>
    <property type="molecule type" value="Genomic_DNA"/>
</dbReference>
<dbReference type="InterPro" id="IPR003593">
    <property type="entry name" value="AAA+_ATPase"/>
</dbReference>
<name>I0EMB0_HELC0</name>
<dbReference type="InterPro" id="IPR050153">
    <property type="entry name" value="Metal_Ion_Import_ABC"/>
</dbReference>
<evidence type="ECO:0000313" key="6">
    <source>
        <dbReference type="EMBL" id="AFI04079.1"/>
    </source>
</evidence>
<dbReference type="InterPro" id="IPR017871">
    <property type="entry name" value="ABC_transporter-like_CS"/>
</dbReference>
<evidence type="ECO:0000256" key="2">
    <source>
        <dbReference type="ARBA" id="ARBA00022448"/>
    </source>
</evidence>
<proteinExistence type="inferred from homology"/>
<dbReference type="RefSeq" id="WP_014660949.1">
    <property type="nucleotide sequence ID" value="NC_017737.1"/>
</dbReference>
<dbReference type="PANTHER" id="PTHR42734:SF6">
    <property type="entry name" value="MOLYBDATE IMPORT ATP-BINDING PROTEIN MOLC"/>
    <property type="match status" value="1"/>
</dbReference>
<dbReference type="HOGENOM" id="CLU_000604_1_11_7"/>
<evidence type="ECO:0000259" key="5">
    <source>
        <dbReference type="PROSITE" id="PS50893"/>
    </source>
</evidence>
<evidence type="ECO:0000256" key="4">
    <source>
        <dbReference type="ARBA" id="ARBA00022840"/>
    </source>
</evidence>
<dbReference type="eggNOG" id="COG1120">
    <property type="taxonomic scope" value="Bacteria"/>
</dbReference>
<dbReference type="SUPFAM" id="SSF52540">
    <property type="entry name" value="P-loop containing nucleoside triphosphate hydrolases"/>
    <property type="match status" value="1"/>
</dbReference>
<dbReference type="KEGG" id="hce:HCW_04030"/>
<dbReference type="STRING" id="182217.HCW_04030"/>
<dbReference type="Pfam" id="PF00005">
    <property type="entry name" value="ABC_tran"/>
    <property type="match status" value="1"/>
</dbReference>
<comment type="similarity">
    <text evidence="1">Belongs to the ABC transporter superfamily.</text>
</comment>
<dbReference type="FunFam" id="3.40.50.300:FF:000134">
    <property type="entry name" value="Iron-enterobactin ABC transporter ATP-binding protein"/>
    <property type="match status" value="1"/>
</dbReference>
<dbReference type="Gene3D" id="3.40.50.300">
    <property type="entry name" value="P-loop containing nucleotide triphosphate hydrolases"/>
    <property type="match status" value="1"/>
</dbReference>
<keyword evidence="2" id="KW-0813">Transport</keyword>
<keyword evidence="3" id="KW-0547">Nucleotide-binding</keyword>
<dbReference type="GO" id="GO:0016887">
    <property type="term" value="F:ATP hydrolysis activity"/>
    <property type="evidence" value="ECO:0007669"/>
    <property type="project" value="InterPro"/>
</dbReference>
<keyword evidence="4 6" id="KW-0067">ATP-binding</keyword>
<evidence type="ECO:0000256" key="3">
    <source>
        <dbReference type="ARBA" id="ARBA00022741"/>
    </source>
</evidence>
<dbReference type="Proteomes" id="UP000005010">
    <property type="component" value="Chromosome"/>
</dbReference>
<organism evidence="6 7">
    <name type="scientific">Helicobacter cetorum (strain ATCC BAA-429 / MIT 00-7128)</name>
    <dbReference type="NCBI Taxonomy" id="182217"/>
    <lineage>
        <taxon>Bacteria</taxon>
        <taxon>Pseudomonadati</taxon>
        <taxon>Campylobacterota</taxon>
        <taxon>Epsilonproteobacteria</taxon>
        <taxon>Campylobacterales</taxon>
        <taxon>Helicobacteraceae</taxon>
        <taxon>Helicobacter</taxon>
    </lineage>
</organism>
<dbReference type="GO" id="GO:0005524">
    <property type="term" value="F:ATP binding"/>
    <property type="evidence" value="ECO:0007669"/>
    <property type="project" value="UniProtKB-KW"/>
</dbReference>
<gene>
    <name evidence="6" type="ordered locus">HCW_04030</name>
</gene>
<feature type="domain" description="ABC transporter" evidence="5">
    <location>
        <begin position="3"/>
        <end position="240"/>
    </location>
</feature>
<protein>
    <submittedName>
        <fullName evidence="6">Iron(III) dicitrate transporter, ATP-binding protein</fullName>
    </submittedName>
</protein>
<dbReference type="AlphaFoldDB" id="I0EMB0"/>